<evidence type="ECO:0000256" key="8">
    <source>
        <dbReference type="ARBA" id="ARBA00023139"/>
    </source>
</evidence>
<dbReference type="GO" id="GO:0060090">
    <property type="term" value="F:molecular adaptor activity"/>
    <property type="evidence" value="ECO:0007669"/>
    <property type="project" value="TreeGrafter"/>
</dbReference>
<dbReference type="GO" id="GO:0016197">
    <property type="term" value="P:endosomal transport"/>
    <property type="evidence" value="ECO:0007669"/>
    <property type="project" value="InterPro"/>
</dbReference>
<feature type="compositionally biased region" description="Polar residues" evidence="12">
    <location>
        <begin position="30"/>
        <end position="48"/>
    </location>
</feature>
<evidence type="ECO:0000256" key="6">
    <source>
        <dbReference type="ARBA" id="ARBA00022753"/>
    </source>
</evidence>
<comment type="similarity">
    <text evidence="3">Belongs to the LAMTOR1 family.</text>
</comment>
<dbReference type="EnsemblMetazoa" id="G27392.3">
    <property type="protein sequence ID" value="G27392.3:cds"/>
    <property type="gene ID" value="G27392"/>
</dbReference>
<dbReference type="EnsemblMetazoa" id="G27392.4">
    <property type="protein sequence ID" value="G27392.4:cds"/>
    <property type="gene ID" value="G27392"/>
</dbReference>
<name>A0A8W8LCN1_MAGGI</name>
<dbReference type="EnsemblMetazoa" id="G27392.1">
    <property type="protein sequence ID" value="G27392.1:cds"/>
    <property type="gene ID" value="G27392"/>
</dbReference>
<dbReference type="KEGG" id="crg:105320959"/>
<protein>
    <recommendedName>
        <fullName evidence="4">Ragulator complex protein LAMTOR1</fullName>
    </recommendedName>
    <alternativeName>
        <fullName evidence="11">Late endosomal/lysosomal adaptor and MAPK and MTOR activator 1</fullName>
    </alternativeName>
</protein>
<sequence>MGCCFSDSSDKDGEEPYSSTNERARLLPEPTSSGQSGPSYNTQSQRNAQKLDEPSALEKILHKTVRKIIDVSPGETVEQQEYNDRAHQYGIKINMILSGSSKIRTSRPPLPNGMAAPQIVLSSAPVSLADIQLITLSAEKASQAVGKVRVQHKEDLVVPFGVP</sequence>
<evidence type="ECO:0000256" key="1">
    <source>
        <dbReference type="ARBA" id="ARBA00004122"/>
    </source>
</evidence>
<proteinExistence type="inferred from homology"/>
<dbReference type="GO" id="GO:0071230">
    <property type="term" value="P:cellular response to amino acid stimulus"/>
    <property type="evidence" value="ECO:0007669"/>
    <property type="project" value="InterPro"/>
</dbReference>
<dbReference type="OMA" id="MEQHEIM"/>
<dbReference type="Proteomes" id="UP000005408">
    <property type="component" value="Unassembled WGS sequence"/>
</dbReference>
<evidence type="ECO:0000313" key="13">
    <source>
        <dbReference type="EnsemblMetazoa" id="G27392.4:cds"/>
    </source>
</evidence>
<organism evidence="13 14">
    <name type="scientific">Magallana gigas</name>
    <name type="common">Pacific oyster</name>
    <name type="synonym">Crassostrea gigas</name>
    <dbReference type="NCBI Taxonomy" id="29159"/>
    <lineage>
        <taxon>Eukaryota</taxon>
        <taxon>Metazoa</taxon>
        <taxon>Spiralia</taxon>
        <taxon>Lophotrochozoa</taxon>
        <taxon>Mollusca</taxon>
        <taxon>Bivalvia</taxon>
        <taxon>Autobranchia</taxon>
        <taxon>Pteriomorphia</taxon>
        <taxon>Ostreida</taxon>
        <taxon>Ostreoidea</taxon>
        <taxon>Ostreidae</taxon>
        <taxon>Magallana</taxon>
    </lineage>
</organism>
<dbReference type="RefSeq" id="XP_011417408.1">
    <property type="nucleotide sequence ID" value="XM_011419106.4"/>
</dbReference>
<comment type="subcellular location">
    <subcellularLocation>
        <location evidence="2">Late endosome membrane</location>
        <topology evidence="2">Lipid-anchor</topology>
        <orientation evidence="2">Cytoplasmic side</orientation>
    </subcellularLocation>
    <subcellularLocation>
        <location evidence="1">Lysosome membrane</location>
        <topology evidence="1">Lipid-anchor</topology>
        <orientation evidence="1">Cytoplasmic side</orientation>
    </subcellularLocation>
</comment>
<dbReference type="GO" id="GO:0045121">
    <property type="term" value="C:membrane raft"/>
    <property type="evidence" value="ECO:0007669"/>
    <property type="project" value="InterPro"/>
</dbReference>
<keyword evidence="8" id="KW-0564">Palmitate</keyword>
<feature type="region of interest" description="Disordered" evidence="12">
    <location>
        <begin position="1"/>
        <end position="56"/>
    </location>
</feature>
<dbReference type="GO" id="GO:0005085">
    <property type="term" value="F:guanyl-nucleotide exchange factor activity"/>
    <property type="evidence" value="ECO:0007669"/>
    <property type="project" value="TreeGrafter"/>
</dbReference>
<keyword evidence="7" id="KW-0472">Membrane</keyword>
<dbReference type="GO" id="GO:0042632">
    <property type="term" value="P:cholesterol homeostasis"/>
    <property type="evidence" value="ECO:0007669"/>
    <property type="project" value="InterPro"/>
</dbReference>
<keyword evidence="9" id="KW-0458">Lysosome</keyword>
<dbReference type="InterPro" id="IPR028209">
    <property type="entry name" value="LAMTOR1/MEH1"/>
</dbReference>
<dbReference type="GO" id="GO:0005765">
    <property type="term" value="C:lysosomal membrane"/>
    <property type="evidence" value="ECO:0007669"/>
    <property type="project" value="UniProtKB-SubCell"/>
</dbReference>
<dbReference type="GeneID" id="105320959"/>
<evidence type="ECO:0000256" key="3">
    <source>
        <dbReference type="ARBA" id="ARBA00010861"/>
    </source>
</evidence>
<dbReference type="Pfam" id="PF15454">
    <property type="entry name" value="LAMTOR"/>
    <property type="match status" value="1"/>
</dbReference>
<evidence type="ECO:0000256" key="7">
    <source>
        <dbReference type="ARBA" id="ARBA00023136"/>
    </source>
</evidence>
<evidence type="ECO:0000256" key="10">
    <source>
        <dbReference type="ARBA" id="ARBA00023288"/>
    </source>
</evidence>
<reference evidence="13" key="1">
    <citation type="submission" date="2022-08" db="UniProtKB">
        <authorList>
            <consortium name="EnsemblMetazoa"/>
        </authorList>
    </citation>
    <scope>IDENTIFICATION</scope>
    <source>
        <strain evidence="13">05x7-T-G4-1.051#20</strain>
    </source>
</reference>
<dbReference type="OrthoDB" id="5562028at2759"/>
<keyword evidence="14" id="KW-1185">Reference proteome</keyword>
<dbReference type="GO" id="GO:0071986">
    <property type="term" value="C:Ragulator complex"/>
    <property type="evidence" value="ECO:0007669"/>
    <property type="project" value="InterPro"/>
</dbReference>
<evidence type="ECO:0000256" key="12">
    <source>
        <dbReference type="SAM" id="MobiDB-lite"/>
    </source>
</evidence>
<dbReference type="GO" id="GO:0007040">
    <property type="term" value="P:lysosome organization"/>
    <property type="evidence" value="ECO:0007669"/>
    <property type="project" value="InterPro"/>
</dbReference>
<dbReference type="GO" id="GO:0001919">
    <property type="term" value="P:regulation of receptor recycling"/>
    <property type="evidence" value="ECO:0007669"/>
    <property type="project" value="InterPro"/>
</dbReference>
<dbReference type="GO" id="GO:0032008">
    <property type="term" value="P:positive regulation of TOR signaling"/>
    <property type="evidence" value="ECO:0007669"/>
    <property type="project" value="InterPro"/>
</dbReference>
<evidence type="ECO:0000256" key="5">
    <source>
        <dbReference type="ARBA" id="ARBA00022707"/>
    </source>
</evidence>
<evidence type="ECO:0000256" key="11">
    <source>
        <dbReference type="ARBA" id="ARBA00032695"/>
    </source>
</evidence>
<dbReference type="AlphaFoldDB" id="A0A8W8LCN1"/>
<dbReference type="GO" id="GO:0031902">
    <property type="term" value="C:late endosome membrane"/>
    <property type="evidence" value="ECO:0007669"/>
    <property type="project" value="UniProtKB-SubCell"/>
</dbReference>
<evidence type="ECO:0000256" key="9">
    <source>
        <dbReference type="ARBA" id="ARBA00023228"/>
    </source>
</evidence>
<dbReference type="PANTHER" id="PTHR13401">
    <property type="entry name" value="RAGULATOR COMPLEX PROTEIN LAMTOR1"/>
    <property type="match status" value="1"/>
</dbReference>
<evidence type="ECO:0000256" key="2">
    <source>
        <dbReference type="ARBA" id="ARBA00004577"/>
    </source>
</evidence>
<keyword evidence="6" id="KW-0967">Endosome</keyword>
<evidence type="ECO:0000256" key="4">
    <source>
        <dbReference type="ARBA" id="ARBA00016099"/>
    </source>
</evidence>
<dbReference type="PANTHER" id="PTHR13401:SF2">
    <property type="entry name" value="RAGULATOR COMPLEX PROTEIN LAMTOR1"/>
    <property type="match status" value="1"/>
</dbReference>
<dbReference type="SMART" id="SM01262">
    <property type="entry name" value="LAMTOR"/>
    <property type="match status" value="1"/>
</dbReference>
<evidence type="ECO:0000313" key="14">
    <source>
        <dbReference type="Proteomes" id="UP000005408"/>
    </source>
</evidence>
<keyword evidence="5" id="KW-0519">Myristate</keyword>
<accession>A0A8W8LCN1</accession>
<keyword evidence="10" id="KW-0449">Lipoprotein</keyword>
<dbReference type="GO" id="GO:0043410">
    <property type="term" value="P:positive regulation of MAPK cascade"/>
    <property type="evidence" value="ECO:0007669"/>
    <property type="project" value="InterPro"/>
</dbReference>